<dbReference type="EMBL" id="CP016786">
    <property type="protein sequence ID" value="ASW42382.1"/>
    <property type="molecule type" value="Genomic_DNA"/>
</dbReference>
<dbReference type="RefSeq" id="WP_119864513.1">
    <property type="nucleotide sequence ID" value="NZ_CP016786.1"/>
</dbReference>
<proteinExistence type="predicted"/>
<accession>A0A343JA24</accession>
<keyword evidence="2" id="KW-1185">Reference proteome</keyword>
<organism evidence="1 2">
    <name type="scientific">Clostridium isatidis</name>
    <dbReference type="NCBI Taxonomy" id="182773"/>
    <lineage>
        <taxon>Bacteria</taxon>
        <taxon>Bacillati</taxon>
        <taxon>Bacillota</taxon>
        <taxon>Clostridia</taxon>
        <taxon>Eubacteriales</taxon>
        <taxon>Clostridiaceae</taxon>
        <taxon>Clostridium</taxon>
    </lineage>
</organism>
<dbReference type="KEGG" id="cia:BEN51_02435"/>
<gene>
    <name evidence="1" type="ORF">BEN51_02435</name>
</gene>
<name>A0A343JA24_9CLOT</name>
<dbReference type="Proteomes" id="UP000264883">
    <property type="component" value="Chromosome"/>
</dbReference>
<evidence type="ECO:0000313" key="1">
    <source>
        <dbReference type="EMBL" id="ASW42382.1"/>
    </source>
</evidence>
<protein>
    <submittedName>
        <fullName evidence="1">Uncharacterized protein</fullName>
    </submittedName>
</protein>
<dbReference type="AlphaFoldDB" id="A0A343JA24"/>
<sequence length="71" mass="8668">MTVRCTIIKVKKDYYIGKNLYTNKTFKIIKNQHIRELKRNDDYEFYCKREKGLFRDILIPISEEEAFKMAD</sequence>
<dbReference type="OrthoDB" id="1915835at2"/>
<evidence type="ECO:0000313" key="2">
    <source>
        <dbReference type="Proteomes" id="UP000264883"/>
    </source>
</evidence>
<reference evidence="1 2" key="1">
    <citation type="submission" date="2016-08" db="EMBL/GenBank/DDBJ databases">
        <title>Complete Genome Sequence Of The Indigo Reducing Clostridium isatidis DSM15098.</title>
        <authorList>
            <person name="Little G.T."/>
            <person name="Minton N.P."/>
        </authorList>
    </citation>
    <scope>NUCLEOTIDE SEQUENCE [LARGE SCALE GENOMIC DNA]</scope>
    <source>
        <strain evidence="1 2">DSM 15098</strain>
    </source>
</reference>